<sequence length="255" mass="27525">MRTSTLITNSLLLACGLLFVGAEGRYYQKKPIADNYGAYVDWPRAKRQLESYHPHPDTTVARLNQVPLSDPGINEASPKRIGEESPGLPAPAEYLLPPAPDAPLTQIGPLDAQSAPTETKWSLGYEADEILVPPMPDDQAVQYDTLKLFTLLPTSSQPLNGIGTGSPGIGGVGPGIGAGIGELALEQDAAADTRTPFRENYPPGYNPNRQRQPSIEEPAAAQSQTQTQKQPVYTFVKTEPDGFLRWGVHIGGQRQ</sequence>
<dbReference type="Proteomes" id="UP000479000">
    <property type="component" value="Unassembled WGS sequence"/>
</dbReference>
<dbReference type="AlphaFoldDB" id="A0A6H5H3S8"/>
<evidence type="ECO:0008006" key="6">
    <source>
        <dbReference type="Google" id="ProtNLM"/>
    </source>
</evidence>
<organism evidence="4 5">
    <name type="scientific">Nesidiocoris tenuis</name>
    <dbReference type="NCBI Taxonomy" id="355587"/>
    <lineage>
        <taxon>Eukaryota</taxon>
        <taxon>Metazoa</taxon>
        <taxon>Ecdysozoa</taxon>
        <taxon>Arthropoda</taxon>
        <taxon>Hexapoda</taxon>
        <taxon>Insecta</taxon>
        <taxon>Pterygota</taxon>
        <taxon>Neoptera</taxon>
        <taxon>Paraneoptera</taxon>
        <taxon>Hemiptera</taxon>
        <taxon>Heteroptera</taxon>
        <taxon>Panheteroptera</taxon>
        <taxon>Cimicomorpha</taxon>
        <taxon>Miridae</taxon>
        <taxon>Dicyphina</taxon>
        <taxon>Nesidiocoris</taxon>
    </lineage>
</organism>
<evidence type="ECO:0000313" key="3">
    <source>
        <dbReference type="EMBL" id="CAB0010155.1"/>
    </source>
</evidence>
<feature type="compositionally biased region" description="Low complexity" evidence="1">
    <location>
        <begin position="219"/>
        <end position="230"/>
    </location>
</feature>
<keyword evidence="2" id="KW-0732">Signal</keyword>
<accession>A0A6H5H3S8</accession>
<evidence type="ECO:0000313" key="4">
    <source>
        <dbReference type="EMBL" id="CAB0010158.1"/>
    </source>
</evidence>
<gene>
    <name evidence="3" type="ORF">NTEN_LOCUS15210</name>
    <name evidence="4" type="ORF">NTEN_LOCUS15212</name>
</gene>
<keyword evidence="5" id="KW-1185">Reference proteome</keyword>
<feature type="signal peptide" evidence="2">
    <location>
        <begin position="1"/>
        <end position="24"/>
    </location>
</feature>
<dbReference type="EMBL" id="CADCXU010022823">
    <property type="protein sequence ID" value="CAB0010158.1"/>
    <property type="molecule type" value="Genomic_DNA"/>
</dbReference>
<evidence type="ECO:0000313" key="5">
    <source>
        <dbReference type="Proteomes" id="UP000479000"/>
    </source>
</evidence>
<proteinExistence type="predicted"/>
<reference evidence="4 5" key="1">
    <citation type="submission" date="2020-02" db="EMBL/GenBank/DDBJ databases">
        <authorList>
            <person name="Ferguson B K."/>
        </authorList>
    </citation>
    <scope>NUCLEOTIDE SEQUENCE [LARGE SCALE GENOMIC DNA]</scope>
</reference>
<feature type="region of interest" description="Disordered" evidence="1">
    <location>
        <begin position="195"/>
        <end position="233"/>
    </location>
</feature>
<evidence type="ECO:0000256" key="2">
    <source>
        <dbReference type="SAM" id="SignalP"/>
    </source>
</evidence>
<feature type="chain" id="PRO_5036175888" description="DUF4794 domain-containing protein" evidence="2">
    <location>
        <begin position="25"/>
        <end position="255"/>
    </location>
</feature>
<dbReference type="PROSITE" id="PS51257">
    <property type="entry name" value="PROKAR_LIPOPROTEIN"/>
    <property type="match status" value="1"/>
</dbReference>
<dbReference type="OrthoDB" id="6607672at2759"/>
<name>A0A6H5H3S8_9HEMI</name>
<dbReference type="EMBL" id="CADCXU010022822">
    <property type="protein sequence ID" value="CAB0010155.1"/>
    <property type="molecule type" value="Genomic_DNA"/>
</dbReference>
<protein>
    <recommendedName>
        <fullName evidence="6">DUF4794 domain-containing protein</fullName>
    </recommendedName>
</protein>
<evidence type="ECO:0000256" key="1">
    <source>
        <dbReference type="SAM" id="MobiDB-lite"/>
    </source>
</evidence>